<proteinExistence type="predicted"/>
<organism evidence="11 12">
    <name type="scientific">Macrostomum lignano</name>
    <dbReference type="NCBI Taxonomy" id="282301"/>
    <lineage>
        <taxon>Eukaryota</taxon>
        <taxon>Metazoa</taxon>
        <taxon>Spiralia</taxon>
        <taxon>Lophotrochozoa</taxon>
        <taxon>Platyhelminthes</taxon>
        <taxon>Rhabditophora</taxon>
        <taxon>Macrostomorpha</taxon>
        <taxon>Macrostomida</taxon>
        <taxon>Macrostomidae</taxon>
        <taxon>Macrostomum</taxon>
    </lineage>
</organism>
<evidence type="ECO:0000313" key="12">
    <source>
        <dbReference type="Proteomes" id="UP000215902"/>
    </source>
</evidence>
<keyword evidence="12" id="KW-1185">Reference proteome</keyword>
<name>A0A267FV77_9PLAT</name>
<evidence type="ECO:0000256" key="4">
    <source>
        <dbReference type="ARBA" id="ARBA00022927"/>
    </source>
</evidence>
<evidence type="ECO:0000256" key="8">
    <source>
        <dbReference type="ARBA" id="ARBA00046280"/>
    </source>
</evidence>
<keyword evidence="5 9" id="KW-1133">Transmembrane helix</keyword>
<evidence type="ECO:0000256" key="5">
    <source>
        <dbReference type="ARBA" id="ARBA00022989"/>
    </source>
</evidence>
<dbReference type="InterPro" id="IPR039899">
    <property type="entry name" value="BET1_SNARE"/>
</dbReference>
<evidence type="ECO:0000256" key="9">
    <source>
        <dbReference type="SAM" id="Phobius"/>
    </source>
</evidence>
<keyword evidence="4" id="KW-0653">Protein transport</keyword>
<accession>A0A267FV77</accession>
<feature type="non-terminal residue" evidence="11">
    <location>
        <position position="1"/>
    </location>
</feature>
<gene>
    <name evidence="11" type="ORF">BOX15_Mlig028857g4</name>
</gene>
<keyword evidence="2" id="KW-0813">Transport</keyword>
<keyword evidence="3 9" id="KW-0812">Transmembrane</keyword>
<evidence type="ECO:0000256" key="2">
    <source>
        <dbReference type="ARBA" id="ARBA00022448"/>
    </source>
</evidence>
<keyword evidence="7 9" id="KW-0472">Membrane</keyword>
<feature type="transmembrane region" description="Helical" evidence="9">
    <location>
        <begin position="95"/>
        <end position="114"/>
    </location>
</feature>
<protein>
    <recommendedName>
        <fullName evidence="10">t-SNARE coiled-coil homology domain-containing protein</fullName>
    </recommendedName>
</protein>
<keyword evidence="6" id="KW-0333">Golgi apparatus</keyword>
<comment type="subcellular location">
    <subcellularLocation>
        <location evidence="8">Endomembrane system</location>
        <topology evidence="8">Single-pass type IV membrane protein</topology>
    </subcellularLocation>
    <subcellularLocation>
        <location evidence="1">Golgi apparatus membrane</location>
    </subcellularLocation>
</comment>
<dbReference type="SUPFAM" id="SSF58038">
    <property type="entry name" value="SNARE fusion complex"/>
    <property type="match status" value="1"/>
</dbReference>
<dbReference type="Gene3D" id="1.20.5.110">
    <property type="match status" value="1"/>
</dbReference>
<evidence type="ECO:0000256" key="6">
    <source>
        <dbReference type="ARBA" id="ARBA00023034"/>
    </source>
</evidence>
<evidence type="ECO:0000256" key="7">
    <source>
        <dbReference type="ARBA" id="ARBA00023136"/>
    </source>
</evidence>
<sequence>TLVMSNGGASGAGQSRRDWHDEQTLLNENDQRAELLAAKLSTLRGHAKDIDSEVNRSNTVLDGMSSDFGSAQGLLENTFGRVQGFASRAGTDRRLMCYIVGGAVFCFILVYYVGLSLVRRY</sequence>
<reference evidence="11 12" key="1">
    <citation type="submission" date="2017-06" db="EMBL/GenBank/DDBJ databases">
        <title>A platform for efficient transgenesis in Macrostomum lignano, a flatworm model organism for stem cell research.</title>
        <authorList>
            <person name="Berezikov E."/>
        </authorList>
    </citation>
    <scope>NUCLEOTIDE SEQUENCE [LARGE SCALE GENOMIC DNA]</scope>
    <source>
        <strain evidence="11">DV1</strain>
        <tissue evidence="11">Whole organism</tissue>
    </source>
</reference>
<dbReference type="PANTHER" id="PTHR12791">
    <property type="entry name" value="GOLGI SNARE BET1-RELATED"/>
    <property type="match status" value="1"/>
</dbReference>
<dbReference type="EMBL" id="NIVC01000778">
    <property type="protein sequence ID" value="PAA76909.1"/>
    <property type="molecule type" value="Genomic_DNA"/>
</dbReference>
<dbReference type="CDD" id="cd15853">
    <property type="entry name" value="SNARE_Bet1"/>
    <property type="match status" value="1"/>
</dbReference>
<dbReference type="OrthoDB" id="261831at2759"/>
<dbReference type="GO" id="GO:0015031">
    <property type="term" value="P:protein transport"/>
    <property type="evidence" value="ECO:0007669"/>
    <property type="project" value="UniProtKB-KW"/>
</dbReference>
<feature type="domain" description="T-SNARE coiled-coil homology" evidence="10">
    <location>
        <begin position="23"/>
        <end position="85"/>
    </location>
</feature>
<dbReference type="GO" id="GO:0000139">
    <property type="term" value="C:Golgi membrane"/>
    <property type="evidence" value="ECO:0007669"/>
    <property type="project" value="UniProtKB-SubCell"/>
</dbReference>
<evidence type="ECO:0000313" key="11">
    <source>
        <dbReference type="EMBL" id="PAA76909.1"/>
    </source>
</evidence>
<evidence type="ECO:0000256" key="3">
    <source>
        <dbReference type="ARBA" id="ARBA00022692"/>
    </source>
</evidence>
<dbReference type="STRING" id="282301.A0A267FV77"/>
<dbReference type="Proteomes" id="UP000215902">
    <property type="component" value="Unassembled WGS sequence"/>
</dbReference>
<dbReference type="InterPro" id="IPR000727">
    <property type="entry name" value="T_SNARE_dom"/>
</dbReference>
<comment type="caution">
    <text evidence="11">The sequence shown here is derived from an EMBL/GenBank/DDBJ whole genome shotgun (WGS) entry which is preliminary data.</text>
</comment>
<dbReference type="AlphaFoldDB" id="A0A267FV77"/>
<dbReference type="PROSITE" id="PS50192">
    <property type="entry name" value="T_SNARE"/>
    <property type="match status" value="1"/>
</dbReference>
<evidence type="ECO:0000256" key="1">
    <source>
        <dbReference type="ARBA" id="ARBA00004394"/>
    </source>
</evidence>
<evidence type="ECO:0000259" key="10">
    <source>
        <dbReference type="PROSITE" id="PS50192"/>
    </source>
</evidence>